<gene>
    <name evidence="1" type="ORF">B0H17DRAFT_1200206</name>
</gene>
<protein>
    <submittedName>
        <fullName evidence="1">Uncharacterized protein</fullName>
    </submittedName>
</protein>
<evidence type="ECO:0000313" key="1">
    <source>
        <dbReference type="EMBL" id="KAJ7692877.1"/>
    </source>
</evidence>
<keyword evidence="2" id="KW-1185">Reference proteome</keyword>
<accession>A0AAD7GIS2</accession>
<dbReference type="EMBL" id="JARKIE010000049">
    <property type="protein sequence ID" value="KAJ7692877.1"/>
    <property type="molecule type" value="Genomic_DNA"/>
</dbReference>
<proteinExistence type="predicted"/>
<reference evidence="1" key="1">
    <citation type="submission" date="2023-03" db="EMBL/GenBank/DDBJ databases">
        <title>Massive genome expansion in bonnet fungi (Mycena s.s.) driven by repeated elements and novel gene families across ecological guilds.</title>
        <authorList>
            <consortium name="Lawrence Berkeley National Laboratory"/>
            <person name="Harder C.B."/>
            <person name="Miyauchi S."/>
            <person name="Viragh M."/>
            <person name="Kuo A."/>
            <person name="Thoen E."/>
            <person name="Andreopoulos B."/>
            <person name="Lu D."/>
            <person name="Skrede I."/>
            <person name="Drula E."/>
            <person name="Henrissat B."/>
            <person name="Morin E."/>
            <person name="Kohler A."/>
            <person name="Barry K."/>
            <person name="LaButti K."/>
            <person name="Morin E."/>
            <person name="Salamov A."/>
            <person name="Lipzen A."/>
            <person name="Mereny Z."/>
            <person name="Hegedus B."/>
            <person name="Baldrian P."/>
            <person name="Stursova M."/>
            <person name="Weitz H."/>
            <person name="Taylor A."/>
            <person name="Grigoriev I.V."/>
            <person name="Nagy L.G."/>
            <person name="Martin F."/>
            <person name="Kauserud H."/>
        </authorList>
    </citation>
    <scope>NUCLEOTIDE SEQUENCE</scope>
    <source>
        <strain evidence="1">CBHHK067</strain>
    </source>
</reference>
<comment type="caution">
    <text evidence="1">The sequence shown here is derived from an EMBL/GenBank/DDBJ whole genome shotgun (WGS) entry which is preliminary data.</text>
</comment>
<evidence type="ECO:0000313" key="2">
    <source>
        <dbReference type="Proteomes" id="UP001221757"/>
    </source>
</evidence>
<name>A0AAD7GIS2_MYCRO</name>
<organism evidence="1 2">
    <name type="scientific">Mycena rosella</name>
    <name type="common">Pink bonnet</name>
    <name type="synonym">Agaricus rosellus</name>
    <dbReference type="NCBI Taxonomy" id="1033263"/>
    <lineage>
        <taxon>Eukaryota</taxon>
        <taxon>Fungi</taxon>
        <taxon>Dikarya</taxon>
        <taxon>Basidiomycota</taxon>
        <taxon>Agaricomycotina</taxon>
        <taxon>Agaricomycetes</taxon>
        <taxon>Agaricomycetidae</taxon>
        <taxon>Agaricales</taxon>
        <taxon>Marasmiineae</taxon>
        <taxon>Mycenaceae</taxon>
        <taxon>Mycena</taxon>
    </lineage>
</organism>
<sequence length="78" mass="8590">MFELGKCNMAGTAYKVCKHITKALQACSKAVKTVIERYNVGTNSMIPPKVNLAWETVVEYKFLSNFRLTVQGAGGYLG</sequence>
<dbReference type="AlphaFoldDB" id="A0AAD7GIS2"/>
<dbReference type="Proteomes" id="UP001221757">
    <property type="component" value="Unassembled WGS sequence"/>
</dbReference>